<gene>
    <name evidence="2" type="ORF">BGZ80_009682</name>
</gene>
<organism evidence="2 3">
    <name type="scientific">Entomortierella chlamydospora</name>
    <dbReference type="NCBI Taxonomy" id="101097"/>
    <lineage>
        <taxon>Eukaryota</taxon>
        <taxon>Fungi</taxon>
        <taxon>Fungi incertae sedis</taxon>
        <taxon>Mucoromycota</taxon>
        <taxon>Mortierellomycotina</taxon>
        <taxon>Mortierellomycetes</taxon>
        <taxon>Mortierellales</taxon>
        <taxon>Mortierellaceae</taxon>
        <taxon>Entomortierella</taxon>
    </lineage>
</organism>
<dbReference type="AlphaFoldDB" id="A0A9P6MX89"/>
<feature type="region of interest" description="Disordered" evidence="1">
    <location>
        <begin position="12"/>
        <end position="38"/>
    </location>
</feature>
<feature type="compositionally biased region" description="Basic and acidic residues" evidence="1">
    <location>
        <begin position="14"/>
        <end position="25"/>
    </location>
</feature>
<keyword evidence="3" id="KW-1185">Reference proteome</keyword>
<comment type="caution">
    <text evidence="2">The sequence shown here is derived from an EMBL/GenBank/DDBJ whole genome shotgun (WGS) entry which is preliminary data.</text>
</comment>
<sequence>MVPEADVRLQAAYDRNHGNRDDSSKRAQATVAHNQNNKGQRKQYASISGFFLKVEKTCCDIVAFTALWKKSVFEMLRIFSP</sequence>
<accession>A0A9P6MX89</accession>
<dbReference type="EMBL" id="JAAAID010000601">
    <property type="protein sequence ID" value="KAG0015723.1"/>
    <property type="molecule type" value="Genomic_DNA"/>
</dbReference>
<name>A0A9P6MX89_9FUNG</name>
<protein>
    <submittedName>
        <fullName evidence="2">Uncharacterized protein</fullName>
    </submittedName>
</protein>
<proteinExistence type="predicted"/>
<dbReference type="Proteomes" id="UP000703661">
    <property type="component" value="Unassembled WGS sequence"/>
</dbReference>
<reference evidence="2" key="1">
    <citation type="journal article" date="2020" name="Fungal Divers.">
        <title>Resolving the Mortierellaceae phylogeny through synthesis of multi-gene phylogenetics and phylogenomics.</title>
        <authorList>
            <person name="Vandepol N."/>
            <person name="Liber J."/>
            <person name="Desiro A."/>
            <person name="Na H."/>
            <person name="Kennedy M."/>
            <person name="Barry K."/>
            <person name="Grigoriev I.V."/>
            <person name="Miller A.N."/>
            <person name="O'Donnell K."/>
            <person name="Stajich J.E."/>
            <person name="Bonito G."/>
        </authorList>
    </citation>
    <scope>NUCLEOTIDE SEQUENCE</scope>
    <source>
        <strain evidence="2">NRRL 2769</strain>
    </source>
</reference>
<evidence type="ECO:0000313" key="2">
    <source>
        <dbReference type="EMBL" id="KAG0015723.1"/>
    </source>
</evidence>
<evidence type="ECO:0000256" key="1">
    <source>
        <dbReference type="SAM" id="MobiDB-lite"/>
    </source>
</evidence>
<evidence type="ECO:0000313" key="3">
    <source>
        <dbReference type="Proteomes" id="UP000703661"/>
    </source>
</evidence>